<feature type="domain" description="Glycosyl transferase family 1" evidence="9">
    <location>
        <begin position="310"/>
        <end position="470"/>
    </location>
</feature>
<dbReference type="Proteomes" id="UP000318081">
    <property type="component" value="Chromosome"/>
</dbReference>
<keyword evidence="5 8" id="KW-0328">Glycosyltransferase</keyword>
<sequence>MGDVRLRLRYQVLNIVYVTSEAVPLAKTGGLADVCGTLPREVAALGHRCAVILPAFRSVYRAGLKIDTTDISFAIPMSPGKLVGGRLLRCLLPDSDVVVWLIDQPQYFDRESLYGDALGDYRDNAERFTFFCRAALAALARIEMDVDVLHCNDWQSGLIPALLQASPKAFGSLGKAATLMTIHNMAYQGQFHHDAFKWTGLDWKHFTHETFEYYGQLNFLKTGIVCADHVTTVSPRYAMEICTPQHGCGLDGVLASKGGRVTGITNGIDETVWNPATDVHLSANYDQNNWPSGKTANKRSLQLEFGLEESADVPMIGLVGRLAEQKGWDLILPLIRQHVEEGRPTQWMILGSGDKQIEAELTALAAQAPQQVAAHIGFHDALAHRIEAGADLFVMPSHYEPCGLNQLYSLRYGTIPIVTATGGLADTVVDTTAETLSNQTATGFHLREVSPRGLDESIGRALKLRYHEQKIWNNLVQRAMAADWSWRKSASQYVELYDNAVSLKGGKALVPK</sequence>
<dbReference type="EMBL" id="CP036432">
    <property type="protein sequence ID" value="QDV83907.1"/>
    <property type="molecule type" value="Genomic_DNA"/>
</dbReference>
<dbReference type="InterPro" id="IPR013534">
    <property type="entry name" value="Starch_synth_cat_dom"/>
</dbReference>
<dbReference type="GO" id="GO:0009011">
    <property type="term" value="F:alpha-1,4-glucan glucosyltransferase (ADP-glucose donor) activity"/>
    <property type="evidence" value="ECO:0007669"/>
    <property type="project" value="UniProtKB-EC"/>
</dbReference>
<reference evidence="11 12" key="1">
    <citation type="submission" date="2019-02" db="EMBL/GenBank/DDBJ databases">
        <title>Deep-cultivation of Planctomycetes and their phenomic and genomic characterization uncovers novel biology.</title>
        <authorList>
            <person name="Wiegand S."/>
            <person name="Jogler M."/>
            <person name="Boedeker C."/>
            <person name="Pinto D."/>
            <person name="Vollmers J."/>
            <person name="Rivas-Marin E."/>
            <person name="Kohn T."/>
            <person name="Peeters S.H."/>
            <person name="Heuer A."/>
            <person name="Rast P."/>
            <person name="Oberbeckmann S."/>
            <person name="Bunk B."/>
            <person name="Jeske O."/>
            <person name="Meyerdierks A."/>
            <person name="Storesund J.E."/>
            <person name="Kallscheuer N."/>
            <person name="Luecker S."/>
            <person name="Lage O.M."/>
            <person name="Pohl T."/>
            <person name="Merkel B.J."/>
            <person name="Hornburger P."/>
            <person name="Mueller R.-W."/>
            <person name="Bruemmer F."/>
            <person name="Labrenz M."/>
            <person name="Spormann A.M."/>
            <person name="Op den Camp H."/>
            <person name="Overmann J."/>
            <person name="Amann R."/>
            <person name="Jetten M.S.M."/>
            <person name="Mascher T."/>
            <person name="Medema M.H."/>
            <person name="Devos D.P."/>
            <person name="Kaster A.-K."/>
            <person name="Ovreas L."/>
            <person name="Rohde M."/>
            <person name="Galperin M.Y."/>
            <person name="Jogler C."/>
        </authorList>
    </citation>
    <scope>NUCLEOTIDE SEQUENCE [LARGE SCALE GENOMIC DNA]</scope>
    <source>
        <strain evidence="11 12">TBK1r</strain>
    </source>
</reference>
<name>A0ABX5XQ81_9BACT</name>
<keyword evidence="6 8" id="KW-0808">Transferase</keyword>
<dbReference type="HAMAP" id="MF_00484">
    <property type="entry name" value="Glycogen_synth"/>
    <property type="match status" value="1"/>
</dbReference>
<dbReference type="NCBIfam" id="TIGR02095">
    <property type="entry name" value="glgA"/>
    <property type="match status" value="1"/>
</dbReference>
<dbReference type="Pfam" id="PF08323">
    <property type="entry name" value="Glyco_transf_5"/>
    <property type="match status" value="1"/>
</dbReference>
<dbReference type="PANTHER" id="PTHR45825:SF11">
    <property type="entry name" value="ALPHA AMYLASE DOMAIN-CONTAINING PROTEIN"/>
    <property type="match status" value="1"/>
</dbReference>
<evidence type="ECO:0000313" key="12">
    <source>
        <dbReference type="Proteomes" id="UP000318081"/>
    </source>
</evidence>
<evidence type="ECO:0000256" key="5">
    <source>
        <dbReference type="ARBA" id="ARBA00022676"/>
    </source>
</evidence>
<comment type="similarity">
    <text evidence="4 8">Belongs to the glycosyltransferase 1 family. Bacterial/plant glycogen synthase subfamily.</text>
</comment>
<feature type="domain" description="Starch synthase catalytic" evidence="10">
    <location>
        <begin position="14"/>
        <end position="255"/>
    </location>
</feature>
<evidence type="ECO:0000259" key="10">
    <source>
        <dbReference type="Pfam" id="PF08323"/>
    </source>
</evidence>
<evidence type="ECO:0000256" key="2">
    <source>
        <dbReference type="ARBA" id="ARBA00002764"/>
    </source>
</evidence>
<comment type="catalytic activity">
    <reaction evidence="1 8">
        <text>[(1-&gt;4)-alpha-D-glucosyl](n) + ADP-alpha-D-glucose = [(1-&gt;4)-alpha-D-glucosyl](n+1) + ADP + H(+)</text>
        <dbReference type="Rhea" id="RHEA:18189"/>
        <dbReference type="Rhea" id="RHEA-COMP:9584"/>
        <dbReference type="Rhea" id="RHEA-COMP:9587"/>
        <dbReference type="ChEBI" id="CHEBI:15378"/>
        <dbReference type="ChEBI" id="CHEBI:15444"/>
        <dbReference type="ChEBI" id="CHEBI:57498"/>
        <dbReference type="ChEBI" id="CHEBI:456216"/>
        <dbReference type="EC" id="2.4.1.21"/>
    </reaction>
</comment>
<dbReference type="Pfam" id="PF00534">
    <property type="entry name" value="Glycos_transf_1"/>
    <property type="match status" value="1"/>
</dbReference>
<gene>
    <name evidence="11" type="primary">glgA_1</name>
    <name evidence="8" type="synonym">glgA</name>
    <name evidence="11" type="ORF">TBK1r_28500</name>
</gene>
<keyword evidence="7 8" id="KW-0320">Glycogen biosynthesis</keyword>
<proteinExistence type="inferred from homology"/>
<evidence type="ECO:0000256" key="6">
    <source>
        <dbReference type="ARBA" id="ARBA00022679"/>
    </source>
</evidence>
<evidence type="ECO:0000313" key="11">
    <source>
        <dbReference type="EMBL" id="QDV83907.1"/>
    </source>
</evidence>
<dbReference type="NCBIfam" id="NF001899">
    <property type="entry name" value="PRK00654.1-2"/>
    <property type="match status" value="1"/>
</dbReference>
<dbReference type="CDD" id="cd03791">
    <property type="entry name" value="GT5_Glycogen_synthase_DULL1-like"/>
    <property type="match status" value="1"/>
</dbReference>
<dbReference type="Gene3D" id="3.40.50.2000">
    <property type="entry name" value="Glycogen Phosphorylase B"/>
    <property type="match status" value="2"/>
</dbReference>
<comment type="function">
    <text evidence="2 8">Synthesizes alpha-1,4-glucan chains using ADP-glucose.</text>
</comment>
<evidence type="ECO:0000256" key="3">
    <source>
        <dbReference type="ARBA" id="ARBA00004964"/>
    </source>
</evidence>
<evidence type="ECO:0000259" key="9">
    <source>
        <dbReference type="Pfam" id="PF00534"/>
    </source>
</evidence>
<dbReference type="InterPro" id="IPR011835">
    <property type="entry name" value="GS/SS"/>
</dbReference>
<dbReference type="InterPro" id="IPR001296">
    <property type="entry name" value="Glyco_trans_1"/>
</dbReference>
<evidence type="ECO:0000256" key="1">
    <source>
        <dbReference type="ARBA" id="ARBA00001478"/>
    </source>
</evidence>
<protein>
    <recommendedName>
        <fullName evidence="8">Glycogen synthase</fullName>
        <ecNumber evidence="8">2.4.1.21</ecNumber>
    </recommendedName>
    <alternativeName>
        <fullName evidence="8">Starch [bacterial glycogen] synthase</fullName>
    </alternativeName>
</protein>
<comment type="pathway">
    <text evidence="3 8">Glycan biosynthesis; glycogen biosynthesis.</text>
</comment>
<feature type="binding site" evidence="8">
    <location>
        <position position="27"/>
    </location>
    <ligand>
        <name>ADP-alpha-D-glucose</name>
        <dbReference type="ChEBI" id="CHEBI:57498"/>
    </ligand>
</feature>
<dbReference type="PANTHER" id="PTHR45825">
    <property type="entry name" value="GRANULE-BOUND STARCH SYNTHASE 1, CHLOROPLASTIC/AMYLOPLASTIC"/>
    <property type="match status" value="1"/>
</dbReference>
<accession>A0ABX5XQ81</accession>
<evidence type="ECO:0000256" key="8">
    <source>
        <dbReference type="HAMAP-Rule" id="MF_00484"/>
    </source>
</evidence>
<dbReference type="EC" id="2.4.1.21" evidence="8"/>
<evidence type="ECO:0000256" key="4">
    <source>
        <dbReference type="ARBA" id="ARBA00010281"/>
    </source>
</evidence>
<dbReference type="SUPFAM" id="SSF53756">
    <property type="entry name" value="UDP-Glycosyltransferase/glycogen phosphorylase"/>
    <property type="match status" value="1"/>
</dbReference>
<keyword evidence="12" id="KW-1185">Reference proteome</keyword>
<organism evidence="11 12">
    <name type="scientific">Stieleria magnilauensis</name>
    <dbReference type="NCBI Taxonomy" id="2527963"/>
    <lineage>
        <taxon>Bacteria</taxon>
        <taxon>Pseudomonadati</taxon>
        <taxon>Planctomycetota</taxon>
        <taxon>Planctomycetia</taxon>
        <taxon>Pirellulales</taxon>
        <taxon>Pirellulaceae</taxon>
        <taxon>Stieleria</taxon>
    </lineage>
</organism>
<evidence type="ECO:0000256" key="7">
    <source>
        <dbReference type="ARBA" id="ARBA00023056"/>
    </source>
</evidence>